<proteinExistence type="predicted"/>
<evidence type="ECO:0000256" key="1">
    <source>
        <dbReference type="ARBA" id="ARBA00022729"/>
    </source>
</evidence>
<dbReference type="InterPro" id="IPR006059">
    <property type="entry name" value="SBP"/>
</dbReference>
<dbReference type="GO" id="GO:0030975">
    <property type="term" value="F:thiamine binding"/>
    <property type="evidence" value="ECO:0007669"/>
    <property type="project" value="TreeGrafter"/>
</dbReference>
<dbReference type="Pfam" id="PF13416">
    <property type="entry name" value="SBP_bac_8"/>
    <property type="match status" value="1"/>
</dbReference>
<evidence type="ECO:0000313" key="4">
    <source>
        <dbReference type="Proteomes" id="UP000581135"/>
    </source>
</evidence>
<dbReference type="InterPro" id="IPR001188">
    <property type="entry name" value="Sperm_putr-bd"/>
</dbReference>
<dbReference type="AlphaFoldDB" id="A0A839SQV9"/>
<name>A0A839SQV9_9PROT</name>
<feature type="chain" id="PRO_5032483543" evidence="2">
    <location>
        <begin position="29"/>
        <end position="351"/>
    </location>
</feature>
<dbReference type="GO" id="GO:0015888">
    <property type="term" value="P:thiamine transport"/>
    <property type="evidence" value="ECO:0007669"/>
    <property type="project" value="TreeGrafter"/>
</dbReference>
<dbReference type="EMBL" id="JACHXA010000001">
    <property type="protein sequence ID" value="MBB3064339.1"/>
    <property type="molecule type" value="Genomic_DNA"/>
</dbReference>
<dbReference type="PRINTS" id="PR00909">
    <property type="entry name" value="SPERMDNBNDNG"/>
</dbReference>
<protein>
    <submittedName>
        <fullName evidence="3">Putative spermidine/putrescine transport system substrate-binding protein</fullName>
    </submittedName>
</protein>
<dbReference type="Proteomes" id="UP000581135">
    <property type="component" value="Unassembled WGS sequence"/>
</dbReference>
<gene>
    <name evidence="3" type="ORF">FHR98_000604</name>
</gene>
<dbReference type="Gene3D" id="3.40.190.10">
    <property type="entry name" value="Periplasmic binding protein-like II"/>
    <property type="match status" value="2"/>
</dbReference>
<dbReference type="PANTHER" id="PTHR30006:SF2">
    <property type="entry name" value="ABC TRANSPORTER SUBSTRATE-BINDING PROTEIN"/>
    <property type="match status" value="1"/>
</dbReference>
<dbReference type="GO" id="GO:0030976">
    <property type="term" value="F:thiamine pyrophosphate binding"/>
    <property type="evidence" value="ECO:0007669"/>
    <property type="project" value="TreeGrafter"/>
</dbReference>
<evidence type="ECO:0000313" key="3">
    <source>
        <dbReference type="EMBL" id="MBB3064339.1"/>
    </source>
</evidence>
<dbReference type="GO" id="GO:0015846">
    <property type="term" value="P:polyamine transport"/>
    <property type="evidence" value="ECO:0007669"/>
    <property type="project" value="InterPro"/>
</dbReference>
<accession>A0A839SQV9</accession>
<dbReference type="SUPFAM" id="SSF53850">
    <property type="entry name" value="Periplasmic binding protein-like II"/>
    <property type="match status" value="1"/>
</dbReference>
<dbReference type="RefSeq" id="WP_221205686.1">
    <property type="nucleotide sequence ID" value="NZ_JACHXA010000001.1"/>
</dbReference>
<dbReference type="PANTHER" id="PTHR30006">
    <property type="entry name" value="THIAMINE-BINDING PERIPLASMIC PROTEIN-RELATED"/>
    <property type="match status" value="1"/>
</dbReference>
<feature type="signal peptide" evidence="2">
    <location>
        <begin position="1"/>
        <end position="28"/>
    </location>
</feature>
<dbReference type="GO" id="GO:0030288">
    <property type="term" value="C:outer membrane-bounded periplasmic space"/>
    <property type="evidence" value="ECO:0007669"/>
    <property type="project" value="TreeGrafter"/>
</dbReference>
<keyword evidence="4" id="KW-1185">Reference proteome</keyword>
<sequence>MKSMKKELSIGAATSAIALAAFTMQAQAAESLTVAFYGGSWGEAIQSCMVDPFVASTGIQVTPEPGVSSVTLAKLKQQKGDPVIDVAWLDGGVSELAAADDLVAALDPAKVPGVSGVIDEGVYRTADGQVYALSTGYYSLGLVYNTDDVKNPPESWWDLWGPDYAGLVTLPSPANAMGVPLFVLINQLAGGTMDNFDPGVAKMNELEVSSYFDASGNATNSFQSGEVIAGAHYANAAWAMADKGLPLRYAVPKEGAPSGDIRVHIVKGTKSMEAAEKFVDFVVAKEQATCMTNRLYVGPATAGITPTPEAQERLPWGADGSVKNLALFDWDEINANRDRITEIFNQKVAGK</sequence>
<evidence type="ECO:0000256" key="2">
    <source>
        <dbReference type="SAM" id="SignalP"/>
    </source>
</evidence>
<organism evidence="3 4">
    <name type="scientific">Limibacillus halophilus</name>
    <dbReference type="NCBI Taxonomy" id="1579333"/>
    <lineage>
        <taxon>Bacteria</taxon>
        <taxon>Pseudomonadati</taxon>
        <taxon>Pseudomonadota</taxon>
        <taxon>Alphaproteobacteria</taxon>
        <taxon>Rhodospirillales</taxon>
        <taxon>Rhodovibrionaceae</taxon>
        <taxon>Limibacillus</taxon>
    </lineage>
</organism>
<reference evidence="3 4" key="1">
    <citation type="submission" date="2020-08" db="EMBL/GenBank/DDBJ databases">
        <title>Genomic Encyclopedia of Type Strains, Phase III (KMG-III): the genomes of soil and plant-associated and newly described type strains.</title>
        <authorList>
            <person name="Whitman W."/>
        </authorList>
    </citation>
    <scope>NUCLEOTIDE SEQUENCE [LARGE SCALE GENOMIC DNA]</scope>
    <source>
        <strain evidence="3 4">CECT 8803</strain>
    </source>
</reference>
<dbReference type="GO" id="GO:0019808">
    <property type="term" value="F:polyamine binding"/>
    <property type="evidence" value="ECO:0007669"/>
    <property type="project" value="InterPro"/>
</dbReference>
<keyword evidence="1 2" id="KW-0732">Signal</keyword>
<comment type="caution">
    <text evidence="3">The sequence shown here is derived from an EMBL/GenBank/DDBJ whole genome shotgun (WGS) entry which is preliminary data.</text>
</comment>